<reference evidence="1" key="2">
    <citation type="submission" date="2023-05" db="EMBL/GenBank/DDBJ databases">
        <authorList>
            <person name="Schelkunov M.I."/>
        </authorList>
    </citation>
    <scope>NUCLEOTIDE SEQUENCE</scope>
    <source>
        <strain evidence="1">Hsosn_3</strain>
        <tissue evidence="1">Leaf</tissue>
    </source>
</reference>
<gene>
    <name evidence="1" type="ORF">POM88_040197</name>
</gene>
<comment type="caution">
    <text evidence="1">The sequence shown here is derived from an EMBL/GenBank/DDBJ whole genome shotgun (WGS) entry which is preliminary data.</text>
</comment>
<protein>
    <submittedName>
        <fullName evidence="1">Uncharacterized protein</fullName>
    </submittedName>
</protein>
<dbReference type="EMBL" id="JAUIZM010000009">
    <property type="protein sequence ID" value="KAK1364636.1"/>
    <property type="molecule type" value="Genomic_DNA"/>
</dbReference>
<proteinExistence type="predicted"/>
<evidence type="ECO:0000313" key="1">
    <source>
        <dbReference type="EMBL" id="KAK1364636.1"/>
    </source>
</evidence>
<name>A0AAD8M8I0_9APIA</name>
<reference evidence="1" key="1">
    <citation type="submission" date="2023-02" db="EMBL/GenBank/DDBJ databases">
        <title>Genome of toxic invasive species Heracleum sosnowskyi carries increased number of genes despite the absence of recent whole-genome duplications.</title>
        <authorList>
            <person name="Schelkunov M."/>
            <person name="Shtratnikova V."/>
            <person name="Makarenko M."/>
            <person name="Klepikova A."/>
            <person name="Omelchenko D."/>
            <person name="Novikova G."/>
            <person name="Obukhova E."/>
            <person name="Bogdanov V."/>
            <person name="Penin A."/>
            <person name="Logacheva M."/>
        </authorList>
    </citation>
    <scope>NUCLEOTIDE SEQUENCE</scope>
    <source>
        <strain evidence="1">Hsosn_3</strain>
        <tissue evidence="1">Leaf</tissue>
    </source>
</reference>
<organism evidence="1 2">
    <name type="scientific">Heracleum sosnowskyi</name>
    <dbReference type="NCBI Taxonomy" id="360622"/>
    <lineage>
        <taxon>Eukaryota</taxon>
        <taxon>Viridiplantae</taxon>
        <taxon>Streptophyta</taxon>
        <taxon>Embryophyta</taxon>
        <taxon>Tracheophyta</taxon>
        <taxon>Spermatophyta</taxon>
        <taxon>Magnoliopsida</taxon>
        <taxon>eudicotyledons</taxon>
        <taxon>Gunneridae</taxon>
        <taxon>Pentapetalae</taxon>
        <taxon>asterids</taxon>
        <taxon>campanulids</taxon>
        <taxon>Apiales</taxon>
        <taxon>Apiaceae</taxon>
        <taxon>Apioideae</taxon>
        <taxon>apioid superclade</taxon>
        <taxon>Tordylieae</taxon>
        <taxon>Tordyliinae</taxon>
        <taxon>Heracleum</taxon>
    </lineage>
</organism>
<keyword evidence="2" id="KW-1185">Reference proteome</keyword>
<dbReference type="Proteomes" id="UP001237642">
    <property type="component" value="Unassembled WGS sequence"/>
</dbReference>
<dbReference type="AlphaFoldDB" id="A0AAD8M8I0"/>
<accession>A0AAD8M8I0</accession>
<sequence length="362" mass="41864">MPTCVAFCLGGMFMRRHQHFVIPLAIVAVQSMDDAKHYYLASIGTLSAWVPTLTPLDSCIYAFRYGNISSAYADFRVRLSQSKTVVDLMSVREHWFLKEDHELIPYYYYSRCLLSLAPIDTSRKMYTDVFGSKKVWKQKVKDKFPQAISHMPTTRRSKTNQVIEYDETHYDFHAFVWNVIRHANEFRVHFWSIDEIFGPARKSPLPTLFDYANCIISSLSLMSCWLASIYIMCWQDLNYGALLKKSVGLLLCQSKKWPRNFSDASHGGIATRGSYLFTKNSDNECCSRKIYMDSKCSPYVYDIAYATDLSGSIKKDIKRPDSDYHRRMVGTNFVLHRSGWEEMFGDIKKLASKLVKLVMQSV</sequence>
<evidence type="ECO:0000313" key="2">
    <source>
        <dbReference type="Proteomes" id="UP001237642"/>
    </source>
</evidence>